<dbReference type="RefSeq" id="WP_344109262.1">
    <property type="nucleotide sequence ID" value="NZ_BAAAPD010000051.1"/>
</dbReference>
<protein>
    <submittedName>
        <fullName evidence="2">DUF397 domain-containing protein</fullName>
    </submittedName>
</protein>
<reference evidence="2 3" key="1">
    <citation type="journal article" date="2019" name="Int. J. Syst. Evol. Microbiol.">
        <title>The Global Catalogue of Microorganisms (GCM) 10K type strain sequencing project: providing services to taxonomists for standard genome sequencing and annotation.</title>
        <authorList>
            <consortium name="The Broad Institute Genomics Platform"/>
            <consortium name="The Broad Institute Genome Sequencing Center for Infectious Disease"/>
            <person name="Wu L."/>
            <person name="Ma J."/>
        </authorList>
    </citation>
    <scope>NUCLEOTIDE SEQUENCE [LARGE SCALE GENOMIC DNA]</scope>
    <source>
        <strain evidence="2 3">JCM 15313</strain>
    </source>
</reference>
<proteinExistence type="predicted"/>
<dbReference type="Pfam" id="PF04149">
    <property type="entry name" value="DUF397"/>
    <property type="match status" value="1"/>
</dbReference>
<feature type="domain" description="DUF397" evidence="1">
    <location>
        <begin position="27"/>
        <end position="80"/>
    </location>
</feature>
<evidence type="ECO:0000313" key="3">
    <source>
        <dbReference type="Proteomes" id="UP001501585"/>
    </source>
</evidence>
<accession>A0ABN2TR83</accession>
<sequence>MSSPALSWSKSSYSSAKGEECVEVSMEWKKSSYSNPVGQECVEVASPPVVGKLIRDSKHPSLGMLGFDCSEWSRFIGRLKKTDSE</sequence>
<keyword evidence="3" id="KW-1185">Reference proteome</keyword>
<dbReference type="Proteomes" id="UP001501585">
    <property type="component" value="Unassembled WGS sequence"/>
</dbReference>
<dbReference type="InterPro" id="IPR007278">
    <property type="entry name" value="DUF397"/>
</dbReference>
<gene>
    <name evidence="2" type="ORF">GCM10009799_51090</name>
</gene>
<organism evidence="2 3">
    <name type="scientific">Nocardiopsis rhodophaea</name>
    <dbReference type="NCBI Taxonomy" id="280238"/>
    <lineage>
        <taxon>Bacteria</taxon>
        <taxon>Bacillati</taxon>
        <taxon>Actinomycetota</taxon>
        <taxon>Actinomycetes</taxon>
        <taxon>Streptosporangiales</taxon>
        <taxon>Nocardiopsidaceae</taxon>
        <taxon>Nocardiopsis</taxon>
    </lineage>
</organism>
<name>A0ABN2TR83_9ACTN</name>
<evidence type="ECO:0000259" key="1">
    <source>
        <dbReference type="Pfam" id="PF04149"/>
    </source>
</evidence>
<evidence type="ECO:0000313" key="2">
    <source>
        <dbReference type="EMBL" id="GAA2016708.1"/>
    </source>
</evidence>
<dbReference type="EMBL" id="BAAAPC010000034">
    <property type="protein sequence ID" value="GAA2016708.1"/>
    <property type="molecule type" value="Genomic_DNA"/>
</dbReference>
<comment type="caution">
    <text evidence="2">The sequence shown here is derived from an EMBL/GenBank/DDBJ whole genome shotgun (WGS) entry which is preliminary data.</text>
</comment>